<reference evidence="1 2" key="1">
    <citation type="submission" date="2018-11" db="EMBL/GenBank/DDBJ databases">
        <title>Draft genome sequence of Gordonia sp. RS15-1S isolated from rice stems.</title>
        <authorList>
            <person name="Muangham S."/>
        </authorList>
    </citation>
    <scope>NUCLEOTIDE SEQUENCE [LARGE SCALE GENOMIC DNA]</scope>
    <source>
        <strain evidence="1 2">RS15-1S</strain>
    </source>
</reference>
<protein>
    <submittedName>
        <fullName evidence="1">Uncharacterized protein</fullName>
    </submittedName>
</protein>
<evidence type="ECO:0000313" key="1">
    <source>
        <dbReference type="EMBL" id="RPA65788.1"/>
    </source>
</evidence>
<organism evidence="1 2">
    <name type="scientific">Gordonia oryzae</name>
    <dbReference type="NCBI Taxonomy" id="2487349"/>
    <lineage>
        <taxon>Bacteria</taxon>
        <taxon>Bacillati</taxon>
        <taxon>Actinomycetota</taxon>
        <taxon>Actinomycetes</taxon>
        <taxon>Mycobacteriales</taxon>
        <taxon>Gordoniaceae</taxon>
        <taxon>Gordonia</taxon>
    </lineage>
</organism>
<dbReference type="OrthoDB" id="4550492at2"/>
<gene>
    <name evidence="1" type="ORF">EF294_03365</name>
</gene>
<accession>A0A3N4GY67</accession>
<dbReference type="Proteomes" id="UP000267536">
    <property type="component" value="Unassembled WGS sequence"/>
</dbReference>
<dbReference type="RefSeq" id="WP_123925594.1">
    <property type="nucleotide sequence ID" value="NZ_JBPSDP010000012.1"/>
</dbReference>
<dbReference type="AlphaFoldDB" id="A0A3N4GY67"/>
<sequence length="323" mass="36980">MQCTKCGGRATVYLCRECIRELDSNLEQIPWIADRLTEAYAKQNALSTPPGPRHIVEAEDDEQSPMPYDRVAGDTYNELRTVLMRWCRDLADLIGVEWLPVDAVPLDFIGPLRPMIPANNTERIPEIPGQFRISRHYIPDIADLSRWLNVHRLDLANSEDAAFAAHEIDRVCRKAFRVLNPPKRVYCGPCPTVVGKDARNRPLECAQGLWADWDDDNDHAATHVECWKCRKRHNVDELKKHIYAHADHFSMTVEELLSVLDNLGEPVPQSTLYRWIKEGRVRPRGYQRDGRITPTRLRRGDPAVFSLAEVRGLMAQNEKQTVG</sequence>
<proteinExistence type="predicted"/>
<name>A0A3N4GY67_9ACTN</name>
<dbReference type="EMBL" id="RKMH01000002">
    <property type="protein sequence ID" value="RPA65788.1"/>
    <property type="molecule type" value="Genomic_DNA"/>
</dbReference>
<evidence type="ECO:0000313" key="2">
    <source>
        <dbReference type="Proteomes" id="UP000267536"/>
    </source>
</evidence>
<comment type="caution">
    <text evidence="1">The sequence shown here is derived from an EMBL/GenBank/DDBJ whole genome shotgun (WGS) entry which is preliminary data.</text>
</comment>
<keyword evidence="2" id="KW-1185">Reference proteome</keyword>